<dbReference type="PANTHER" id="PTHR14030:SF4">
    <property type="entry name" value="BUB1 KINASE, ISOFORM A-RELATED"/>
    <property type="match status" value="1"/>
</dbReference>
<evidence type="ECO:0000256" key="4">
    <source>
        <dbReference type="ARBA" id="ARBA00023328"/>
    </source>
</evidence>
<dbReference type="FunFam" id="1.25.40.430:FF:000003">
    <property type="entry name" value="Checkpoint serine/threonine-protein kinase BUB1"/>
    <property type="match status" value="1"/>
</dbReference>
<sequence>MESNDHEWELCKENVQPLRQGRHMSALVAALHSESGYEEEQLGIKSQQNEFEMELRQYSGDDPLDVWDRYIKWTEQYYPKGGHEGQLMKLIEQCLKLFQNDSRYTNDPRFIQIWLKFAHSSEDPVEVFNYMFDIGIGSTIAQVYIEWATMLERSGDLKRADTIYIEGLNRCPQAKESLKHSHYQFQNRVAQNITLQVSENRRSAMLEGEEKEKRSALSRLKTHGSQGKVGVARVGNAKLGLAGTLRDCQAAPAKQIPGKKFQIFCDENAPPSLQPQQTEEWQSIPEKAVTNRENEKKRGVWTDAKMKQKPGNTSTVPQRAPFEIHEDPCATPQHHAPKTAMFNSQPLSSRKNTSNPDVLGTLRQPMFTPNTGIPMYQKEKIYNGIMEFSFEELRASLYWKRCMEREALKREEERKQREEWVQKQLEEQKAKIAALEAALHQTRLSGTNSAEIQNTAGLANSFNTPTDQLIYSSGSGISSGSARCDSPEMMDTSTSSCLPISTADHRNFASTLTATAVSASSETLSYPTTKVRSSTPMEEEEHTLQGMTKSNSRPLPNIVTDTTPSNSISIVSAVPVSGGAIADLSTLSSSGGVEGRASSSSSISRDMGGQPVQQQSQSHSSFTASSSAGPTPESFTFDRGPLTAPSPTVHTKEAFQDILGMFNSSIYQDSFTGPTPNTKTPSKSQELSASKEKVCFPIFEDAMQTDVPSVAKSGFFIREDTTIGSERDIDKGTLEMIPRNKDENVNMSRGSNSSKSARKMGFVIYQENTQDTSAGSLPTPRTEDLIQNNGPFKIRYGELQDENSCPRLKGAKQSTRRGLAFSVCQKSDAAGGDDEIMSDLTHYPEFTIEYQAKHDQTLAPLDHFTQHARAASTPFAGNQNKSLLSQQHQSQESSNIAATASSSTSASITGSLVSTFGATNVTPSKDLSPILEGSNEDSNDDVKSLQSTEASRFNVMLRSRHASTHSQGIDPIQEIEDDGNVSMQNDEQRQEKLPHVEANADLDRSCHHQIDTTTYIPDQEQDERTEALLSASICIDPKDPFDDTTIAHFLATLDPPIQDYSNYIQCKGPLPECETDQPFNELITFDECIGEGGYAKVWKVSKFLDCTIDANSLCDKALKIQKSGGQWEFYITSTLVQRLKQLKQPMDIRSAILHIENAYFFDNGSALEMDYINGGSILNLVNLYRQNTRLRDGVEPFACLLTIELLHLFEQMHACQIIHGDVKPDNFLMMDLPEIPVSNDPCKVFGSELKLVKLIDFGQSIDMTKFPPGTTFTAKVETSGFQCIEMKTNRPWTYQTDLFGLAGTIHVVLFGSYMNVFQEHGEWRTTGNFARKWNTSLWKRLFKELLNVPSCWQQPDLAALRAEFEQHFISKLLKDYSSWACHLRLDLHSS</sequence>
<dbReference type="GO" id="GO:0032991">
    <property type="term" value="C:protein-containing complex"/>
    <property type="evidence" value="ECO:0007669"/>
    <property type="project" value="UniProtKB-ARBA"/>
</dbReference>
<feature type="compositionally biased region" description="Low complexity" evidence="6">
    <location>
        <begin position="588"/>
        <end position="627"/>
    </location>
</feature>
<organism evidence="9 10">
    <name type="scientific">Plakobranchus ocellatus</name>
    <dbReference type="NCBI Taxonomy" id="259542"/>
    <lineage>
        <taxon>Eukaryota</taxon>
        <taxon>Metazoa</taxon>
        <taxon>Spiralia</taxon>
        <taxon>Lophotrochozoa</taxon>
        <taxon>Mollusca</taxon>
        <taxon>Gastropoda</taxon>
        <taxon>Heterobranchia</taxon>
        <taxon>Euthyneura</taxon>
        <taxon>Panpulmonata</taxon>
        <taxon>Sacoglossa</taxon>
        <taxon>Placobranchoidea</taxon>
        <taxon>Plakobranchidae</taxon>
        <taxon>Plakobranchus</taxon>
    </lineage>
</organism>
<keyword evidence="9" id="KW-0418">Kinase</keyword>
<dbReference type="GO" id="GO:0005634">
    <property type="term" value="C:nucleus"/>
    <property type="evidence" value="ECO:0007669"/>
    <property type="project" value="TreeGrafter"/>
</dbReference>
<accession>A0AAV4DU68</accession>
<feature type="region of interest" description="Disordered" evidence="6">
    <location>
        <begin position="918"/>
        <end position="946"/>
    </location>
</feature>
<evidence type="ECO:0000256" key="2">
    <source>
        <dbReference type="ARBA" id="ARBA00022454"/>
    </source>
</evidence>
<name>A0AAV4DU68_9GAST</name>
<evidence type="ECO:0000256" key="6">
    <source>
        <dbReference type="SAM" id="MobiDB-lite"/>
    </source>
</evidence>
<keyword evidence="5" id="KW-0175">Coiled coil</keyword>
<dbReference type="GO" id="GO:0005524">
    <property type="term" value="F:ATP binding"/>
    <property type="evidence" value="ECO:0007669"/>
    <property type="project" value="InterPro"/>
</dbReference>
<feature type="region of interest" description="Disordered" evidence="6">
    <location>
        <begin position="343"/>
        <end position="365"/>
    </location>
</feature>
<evidence type="ECO:0000313" key="10">
    <source>
        <dbReference type="Proteomes" id="UP000735302"/>
    </source>
</evidence>
<evidence type="ECO:0000256" key="5">
    <source>
        <dbReference type="SAM" id="Coils"/>
    </source>
</evidence>
<dbReference type="InterPro" id="IPR011009">
    <property type="entry name" value="Kinase-like_dom_sf"/>
</dbReference>
<evidence type="ECO:0000259" key="8">
    <source>
        <dbReference type="PROSITE" id="PS51489"/>
    </source>
</evidence>
<dbReference type="GO" id="GO:0000776">
    <property type="term" value="C:kinetochore"/>
    <property type="evidence" value="ECO:0007669"/>
    <property type="project" value="UniProtKB-KW"/>
</dbReference>
<dbReference type="EMBL" id="BLXT01008342">
    <property type="protein sequence ID" value="GFO47695.1"/>
    <property type="molecule type" value="Genomic_DNA"/>
</dbReference>
<feature type="region of interest" description="Disordered" evidence="6">
    <location>
        <begin position="585"/>
        <end position="648"/>
    </location>
</feature>
<gene>
    <name evidence="9" type="ORF">PoB_007420000</name>
</gene>
<proteinExistence type="predicted"/>
<dbReference type="SMART" id="SM00777">
    <property type="entry name" value="Mad3_BUB1_I"/>
    <property type="match status" value="1"/>
</dbReference>
<dbReference type="InterPro" id="IPR015661">
    <property type="entry name" value="Bub1/Mad3"/>
</dbReference>
<keyword evidence="4" id="KW-0137">Centromere</keyword>
<feature type="compositionally biased region" description="Polar residues" evidence="6">
    <location>
        <begin position="343"/>
        <end position="356"/>
    </location>
</feature>
<dbReference type="SUPFAM" id="SSF56112">
    <property type="entry name" value="Protein kinase-like (PK-like)"/>
    <property type="match status" value="1"/>
</dbReference>
<keyword evidence="3" id="KW-0995">Kinetochore</keyword>
<feature type="coiled-coil region" evidence="5">
    <location>
        <begin position="403"/>
        <end position="445"/>
    </location>
</feature>
<reference evidence="9 10" key="1">
    <citation type="journal article" date="2021" name="Elife">
        <title>Chloroplast acquisition without the gene transfer in kleptoplastic sea slugs, Plakobranchus ocellatus.</title>
        <authorList>
            <person name="Maeda T."/>
            <person name="Takahashi S."/>
            <person name="Yoshida T."/>
            <person name="Shimamura S."/>
            <person name="Takaki Y."/>
            <person name="Nagai Y."/>
            <person name="Toyoda A."/>
            <person name="Suzuki Y."/>
            <person name="Arimoto A."/>
            <person name="Ishii H."/>
            <person name="Satoh N."/>
            <person name="Nishiyama T."/>
            <person name="Hasebe M."/>
            <person name="Maruyama T."/>
            <person name="Minagawa J."/>
            <person name="Obokata J."/>
            <person name="Shigenobu S."/>
        </authorList>
    </citation>
    <scope>NUCLEOTIDE SEQUENCE [LARGE SCALE GENOMIC DNA]</scope>
</reference>
<evidence type="ECO:0000259" key="7">
    <source>
        <dbReference type="PROSITE" id="PS50011"/>
    </source>
</evidence>
<evidence type="ECO:0000256" key="1">
    <source>
        <dbReference type="ARBA" id="ARBA00004629"/>
    </source>
</evidence>
<keyword evidence="2" id="KW-0158">Chromosome</keyword>
<feature type="region of interest" description="Disordered" evidence="6">
    <location>
        <begin position="881"/>
        <end position="904"/>
    </location>
</feature>
<dbReference type="InterPro" id="IPR000719">
    <property type="entry name" value="Prot_kinase_dom"/>
</dbReference>
<dbReference type="PANTHER" id="PTHR14030">
    <property type="entry name" value="MITOTIC CHECKPOINT SERINE/THREONINE-PROTEIN KINASE BUB1"/>
    <property type="match status" value="1"/>
</dbReference>
<dbReference type="GO" id="GO:0051754">
    <property type="term" value="P:meiotic sister chromatid cohesion, centromeric"/>
    <property type="evidence" value="ECO:0007669"/>
    <property type="project" value="TreeGrafter"/>
</dbReference>
<dbReference type="GO" id="GO:0004672">
    <property type="term" value="F:protein kinase activity"/>
    <property type="evidence" value="ECO:0007669"/>
    <property type="project" value="InterPro"/>
</dbReference>
<dbReference type="PROSITE" id="PS51489">
    <property type="entry name" value="BUB1_N"/>
    <property type="match status" value="1"/>
</dbReference>
<dbReference type="InterPro" id="IPR008271">
    <property type="entry name" value="Ser/Thr_kinase_AS"/>
</dbReference>
<comment type="caution">
    <text evidence="9">The sequence shown here is derived from an EMBL/GenBank/DDBJ whole genome shotgun (WGS) entry which is preliminary data.</text>
</comment>
<dbReference type="Gene3D" id="1.10.510.10">
    <property type="entry name" value="Transferase(Phosphotransferase) domain 1"/>
    <property type="match status" value="1"/>
</dbReference>
<evidence type="ECO:0000313" key="9">
    <source>
        <dbReference type="EMBL" id="GFO47695.1"/>
    </source>
</evidence>
<feature type="region of interest" description="Disordered" evidence="6">
    <location>
        <begin position="520"/>
        <end position="555"/>
    </location>
</feature>
<dbReference type="InterPro" id="IPR013212">
    <property type="entry name" value="Mad3/Bub1_I"/>
</dbReference>
<comment type="subcellular location">
    <subcellularLocation>
        <location evidence="1">Chromosome</location>
        <location evidence="1">Centromere</location>
        <location evidence="1">Kinetochore</location>
    </subcellularLocation>
</comment>
<evidence type="ECO:0000256" key="3">
    <source>
        <dbReference type="ARBA" id="ARBA00022838"/>
    </source>
</evidence>
<dbReference type="Proteomes" id="UP000735302">
    <property type="component" value="Unassembled WGS sequence"/>
</dbReference>
<feature type="compositionally biased region" description="Polar residues" evidence="6">
    <location>
        <begin position="526"/>
        <end position="536"/>
    </location>
</feature>
<feature type="compositionally biased region" description="Polar residues" evidence="6">
    <location>
        <begin position="545"/>
        <end position="555"/>
    </location>
</feature>
<keyword evidence="10" id="KW-1185">Reference proteome</keyword>
<dbReference type="GO" id="GO:0007094">
    <property type="term" value="P:mitotic spindle assembly checkpoint signaling"/>
    <property type="evidence" value="ECO:0007669"/>
    <property type="project" value="InterPro"/>
</dbReference>
<protein>
    <submittedName>
        <fullName evidence="9">Mitotic checkpoint serine/threonine-protein kinase bub1-like</fullName>
    </submittedName>
</protein>
<keyword evidence="9" id="KW-0808">Transferase</keyword>
<dbReference type="PROSITE" id="PS00108">
    <property type="entry name" value="PROTEIN_KINASE_ST"/>
    <property type="match status" value="1"/>
</dbReference>
<dbReference type="Pfam" id="PF08311">
    <property type="entry name" value="Mad3_BUB1_I"/>
    <property type="match status" value="1"/>
</dbReference>
<dbReference type="SMART" id="SM00220">
    <property type="entry name" value="S_TKc"/>
    <property type="match status" value="1"/>
</dbReference>
<dbReference type="Gene3D" id="1.25.40.430">
    <property type="match status" value="1"/>
</dbReference>
<dbReference type="PROSITE" id="PS50011">
    <property type="entry name" value="PROTEIN_KINASE_DOM"/>
    <property type="match status" value="1"/>
</dbReference>
<feature type="domain" description="BUB1 N-terminal" evidence="8">
    <location>
        <begin position="51"/>
        <end position="213"/>
    </location>
</feature>
<feature type="domain" description="Protein kinase" evidence="7">
    <location>
        <begin position="1083"/>
        <end position="1390"/>
    </location>
</feature>
<dbReference type="Pfam" id="PF00069">
    <property type="entry name" value="Pkinase"/>
    <property type="match status" value="1"/>
</dbReference>